<proteinExistence type="predicted"/>
<evidence type="ECO:0000313" key="7">
    <source>
        <dbReference type="EMBL" id="RDB06278.1"/>
    </source>
</evidence>
<feature type="transmembrane region" description="Helical" evidence="6">
    <location>
        <begin position="290"/>
        <end position="312"/>
    </location>
</feature>
<evidence type="ECO:0000256" key="6">
    <source>
        <dbReference type="SAM" id="Phobius"/>
    </source>
</evidence>
<evidence type="ECO:0000256" key="3">
    <source>
        <dbReference type="ARBA" id="ARBA00022692"/>
    </source>
</evidence>
<accession>A0A369I9I6</accession>
<evidence type="ECO:0008006" key="9">
    <source>
        <dbReference type="Google" id="ProtNLM"/>
    </source>
</evidence>
<comment type="caution">
    <text evidence="7">The sequence shown here is derived from an EMBL/GenBank/DDBJ whole genome shotgun (WGS) entry which is preliminary data.</text>
</comment>
<feature type="transmembrane region" description="Helical" evidence="6">
    <location>
        <begin position="129"/>
        <end position="149"/>
    </location>
</feature>
<evidence type="ECO:0000256" key="1">
    <source>
        <dbReference type="ARBA" id="ARBA00004651"/>
    </source>
</evidence>
<evidence type="ECO:0000256" key="5">
    <source>
        <dbReference type="ARBA" id="ARBA00023136"/>
    </source>
</evidence>
<name>A0A369I9I6_9BACT</name>
<keyword evidence="8" id="KW-1185">Reference proteome</keyword>
<feature type="transmembrane region" description="Helical" evidence="6">
    <location>
        <begin position="193"/>
        <end position="214"/>
    </location>
</feature>
<keyword evidence="2" id="KW-1003">Cell membrane</keyword>
<feature type="transmembrane region" description="Helical" evidence="6">
    <location>
        <begin position="106"/>
        <end position="123"/>
    </location>
</feature>
<evidence type="ECO:0000256" key="2">
    <source>
        <dbReference type="ARBA" id="ARBA00022475"/>
    </source>
</evidence>
<keyword evidence="4 6" id="KW-1133">Transmembrane helix</keyword>
<comment type="subcellular location">
    <subcellularLocation>
        <location evidence="1">Cell membrane</location>
        <topology evidence="1">Multi-pass membrane protein</topology>
    </subcellularLocation>
</comment>
<feature type="transmembrane region" description="Helical" evidence="6">
    <location>
        <begin position="68"/>
        <end position="94"/>
    </location>
</feature>
<evidence type="ECO:0000256" key="4">
    <source>
        <dbReference type="ARBA" id="ARBA00022989"/>
    </source>
</evidence>
<dbReference type="EMBL" id="QPIW01000005">
    <property type="protein sequence ID" value="RDB06278.1"/>
    <property type="molecule type" value="Genomic_DNA"/>
</dbReference>
<dbReference type="PANTHER" id="PTHR30250:SF11">
    <property type="entry name" value="O-ANTIGEN TRANSPORTER-RELATED"/>
    <property type="match status" value="1"/>
</dbReference>
<sequence>MGDLGISTTLSNKITFFLETKNFKEANRWLINCWIILTIFSGIIFCSLFLFFIFFQKSKFKIILSNELLVSLFLILLYVLILLQTNLLSGIYTASLKFTKQKNIDSLAKILEFVFIITILTLNGKVIQVSAGMLFCRFIILAYILYDLAYNYKWINPNLLLIKKSSIKELLKPALGNMFLNIGYLMYYNGPIILIGSFLGSTYVARFFALSTILKVVKQLPLLINLPLYPEYARLLQFNEIQTAKTLHKSAILSTFIIAFISIVITYTTANQLIGLLLYNKKIEIISPFFEISLFSLLIQCTWHSSSAVLVGGNKHIKLAVHFFLASILGYIVIILFIEKFTLTAIACGLLIIDILMIISTFRQVFKLLDEKFLNLFQIGNLYNLIIQTKNSN</sequence>
<dbReference type="Proteomes" id="UP000253141">
    <property type="component" value="Unassembled WGS sequence"/>
</dbReference>
<dbReference type="PANTHER" id="PTHR30250">
    <property type="entry name" value="PST FAMILY PREDICTED COLANIC ACID TRANSPORTER"/>
    <property type="match status" value="1"/>
</dbReference>
<evidence type="ECO:0000313" key="8">
    <source>
        <dbReference type="Proteomes" id="UP000253141"/>
    </source>
</evidence>
<dbReference type="OrthoDB" id="9830424at2"/>
<gene>
    <name evidence="7" type="ORF">DVG78_08415</name>
</gene>
<keyword evidence="5 6" id="KW-0472">Membrane</keyword>
<reference evidence="7 8" key="1">
    <citation type="submission" date="2018-07" db="EMBL/GenBank/DDBJ databases">
        <title>Genome analysis of Runella aurantiaca.</title>
        <authorList>
            <person name="Yang X."/>
        </authorList>
    </citation>
    <scope>NUCLEOTIDE SEQUENCE [LARGE SCALE GENOMIC DNA]</scope>
    <source>
        <strain evidence="7 8">YX9</strain>
    </source>
</reference>
<protein>
    <recommendedName>
        <fullName evidence="9">Lipopolysaccharide biosynthesis protein</fullName>
    </recommendedName>
</protein>
<feature type="transmembrane region" description="Helical" evidence="6">
    <location>
        <begin position="344"/>
        <end position="362"/>
    </location>
</feature>
<dbReference type="AlphaFoldDB" id="A0A369I9I6"/>
<feature type="transmembrane region" description="Helical" evidence="6">
    <location>
        <begin position="251"/>
        <end position="270"/>
    </location>
</feature>
<dbReference type="InterPro" id="IPR050833">
    <property type="entry name" value="Poly_Biosynth_Transport"/>
</dbReference>
<organism evidence="7 8">
    <name type="scientific">Runella aurantiaca</name>
    <dbReference type="NCBI Taxonomy" id="2282308"/>
    <lineage>
        <taxon>Bacteria</taxon>
        <taxon>Pseudomonadati</taxon>
        <taxon>Bacteroidota</taxon>
        <taxon>Cytophagia</taxon>
        <taxon>Cytophagales</taxon>
        <taxon>Spirosomataceae</taxon>
        <taxon>Runella</taxon>
    </lineage>
</organism>
<feature type="transmembrane region" description="Helical" evidence="6">
    <location>
        <begin position="319"/>
        <end position="338"/>
    </location>
</feature>
<dbReference type="GO" id="GO:0005886">
    <property type="term" value="C:plasma membrane"/>
    <property type="evidence" value="ECO:0007669"/>
    <property type="project" value="UniProtKB-SubCell"/>
</dbReference>
<feature type="transmembrane region" description="Helical" evidence="6">
    <location>
        <begin position="29"/>
        <end position="56"/>
    </location>
</feature>
<dbReference type="RefSeq" id="WP_114460658.1">
    <property type="nucleotide sequence ID" value="NZ_QPIW01000005.1"/>
</dbReference>
<keyword evidence="3 6" id="KW-0812">Transmembrane</keyword>